<dbReference type="PROSITE" id="PS51154">
    <property type="entry name" value="MACRO"/>
    <property type="match status" value="1"/>
</dbReference>
<dbReference type="InterPro" id="IPR043472">
    <property type="entry name" value="Macro_dom-like"/>
</dbReference>
<dbReference type="SMART" id="SM00506">
    <property type="entry name" value="A1pp"/>
    <property type="match status" value="1"/>
</dbReference>
<dbReference type="Gene3D" id="3.40.220.10">
    <property type="entry name" value="Leucine Aminopeptidase, subunit E, domain 1"/>
    <property type="match status" value="1"/>
</dbReference>
<dbReference type="AlphaFoldDB" id="A0A2C9L2F8"/>
<evidence type="ECO:0000259" key="1">
    <source>
        <dbReference type="PROSITE" id="PS51154"/>
    </source>
</evidence>
<dbReference type="EnsemblMetazoa" id="BGLB026336-RA">
    <property type="protein sequence ID" value="BGLB026336-PA"/>
    <property type="gene ID" value="BGLB026336"/>
</dbReference>
<dbReference type="CDD" id="cd02900">
    <property type="entry name" value="Macro_Appr_pase"/>
    <property type="match status" value="1"/>
</dbReference>
<dbReference type="OrthoDB" id="6082470at2759"/>
<dbReference type="InterPro" id="IPR002589">
    <property type="entry name" value="Macro_dom"/>
</dbReference>
<dbReference type="STRING" id="6526.A0A2C9L2F8"/>
<feature type="domain" description="Macro" evidence="1">
    <location>
        <begin position="23"/>
        <end position="242"/>
    </location>
</feature>
<dbReference type="Proteomes" id="UP000076420">
    <property type="component" value="Unassembled WGS sequence"/>
</dbReference>
<dbReference type="KEGG" id="bgt:106052593"/>
<organism evidence="2 3">
    <name type="scientific">Biomphalaria glabrata</name>
    <name type="common">Bloodfluke planorb</name>
    <name type="synonym">Freshwater snail</name>
    <dbReference type="NCBI Taxonomy" id="6526"/>
    <lineage>
        <taxon>Eukaryota</taxon>
        <taxon>Metazoa</taxon>
        <taxon>Spiralia</taxon>
        <taxon>Lophotrochozoa</taxon>
        <taxon>Mollusca</taxon>
        <taxon>Gastropoda</taxon>
        <taxon>Heterobranchia</taxon>
        <taxon>Euthyneura</taxon>
        <taxon>Panpulmonata</taxon>
        <taxon>Hygrophila</taxon>
        <taxon>Lymnaeoidea</taxon>
        <taxon>Planorbidae</taxon>
        <taxon>Biomphalaria</taxon>
    </lineage>
</organism>
<name>A0A2C9L2F8_BIOGL</name>
<accession>A0A2C9L2F8</accession>
<dbReference type="SUPFAM" id="SSF52949">
    <property type="entry name" value="Macro domain-like"/>
    <property type="match status" value="1"/>
</dbReference>
<gene>
    <name evidence="2" type="primary">106052593</name>
</gene>
<reference evidence="2" key="1">
    <citation type="submission" date="2020-05" db="UniProtKB">
        <authorList>
            <consortium name="EnsemblMetazoa"/>
        </authorList>
    </citation>
    <scope>IDENTIFICATION</scope>
    <source>
        <strain evidence="2">BB02</strain>
    </source>
</reference>
<proteinExistence type="predicted"/>
<evidence type="ECO:0000313" key="2">
    <source>
        <dbReference type="EnsemblMetazoa" id="BGLB026336-PA"/>
    </source>
</evidence>
<protein>
    <recommendedName>
        <fullName evidence="1">Macro domain-containing protein</fullName>
    </recommendedName>
</protein>
<sequence>MATDIRDKDVIYHLRDQNKELVTEWATKFQSYQDNVKPSVGDIFLGAPAVDAIVCPSNSFGVNGGGGIENQIYRHYGLGILEQLQEVIENEFEGEILVGQAVVLSGLDRTTRNDKSDWSKMNDGNLIKFLIVAPTMRISQSSRSTPNAYLAFRAVILAVREHNRKNKQNKITRVLVPGLGTSGAKMPPKICAKQMLEAYETFAVGLPTKKFRLRPSSHTEMLRDHIYMCLDEKVESKKVPNL</sequence>
<evidence type="ECO:0000313" key="3">
    <source>
        <dbReference type="Proteomes" id="UP000076420"/>
    </source>
</evidence>
<dbReference type="VEuPathDB" id="VectorBase:BGLB026336"/>
<dbReference type="VEuPathDB" id="VectorBase:BGLAX_049481"/>